<keyword evidence="3" id="KW-1185">Reference proteome</keyword>
<feature type="signal peptide" evidence="1">
    <location>
        <begin position="1"/>
        <end position="30"/>
    </location>
</feature>
<keyword evidence="1" id="KW-0732">Signal</keyword>
<dbReference type="AlphaFoldDB" id="A0A7W6IEE6"/>
<evidence type="ECO:0000313" key="2">
    <source>
        <dbReference type="EMBL" id="MBB4039626.1"/>
    </source>
</evidence>
<evidence type="ECO:0000313" key="3">
    <source>
        <dbReference type="Proteomes" id="UP000519439"/>
    </source>
</evidence>
<gene>
    <name evidence="2" type="ORF">GGR34_001268</name>
</gene>
<protein>
    <submittedName>
        <fullName evidence="2">Spy/CpxP family protein refolding chaperone</fullName>
    </submittedName>
</protein>
<name>A0A7W6IEE6_9HYPH</name>
<reference evidence="2 3" key="1">
    <citation type="submission" date="2020-08" db="EMBL/GenBank/DDBJ databases">
        <title>Genomic Encyclopedia of Type Strains, Phase IV (KMG-IV): sequencing the most valuable type-strain genomes for metagenomic binning, comparative biology and taxonomic classification.</title>
        <authorList>
            <person name="Goeker M."/>
        </authorList>
    </citation>
    <scope>NUCLEOTIDE SEQUENCE [LARGE SCALE GENOMIC DNA]</scope>
    <source>
        <strain evidence="2 3">DSM 15743</strain>
    </source>
</reference>
<dbReference type="EMBL" id="JACIDC010000003">
    <property type="protein sequence ID" value="MBB4039626.1"/>
    <property type="molecule type" value="Genomic_DNA"/>
</dbReference>
<evidence type="ECO:0000256" key="1">
    <source>
        <dbReference type="SAM" id="SignalP"/>
    </source>
</evidence>
<dbReference type="RefSeq" id="WP_084021194.1">
    <property type="nucleotide sequence ID" value="NZ_JACIDC010000003.1"/>
</dbReference>
<accession>A0A7W6IEE6</accession>
<feature type="chain" id="PRO_5030994116" evidence="1">
    <location>
        <begin position="31"/>
        <end position="132"/>
    </location>
</feature>
<dbReference type="Proteomes" id="UP000519439">
    <property type="component" value="Unassembled WGS sequence"/>
</dbReference>
<proteinExistence type="predicted"/>
<sequence length="132" mass="15730">MKRSTFVTAAALAFAVSAPLLGMTTAPAFAQDWADDADHEGNWHQDRRERLMDLLQERRDRRSEIMDMLRERRDRRAEIMDMLRERRDRREALADLIRERRGSEGECYFTTRSLSDENRDFLIIVRRRVCPD</sequence>
<comment type="caution">
    <text evidence="2">The sequence shown here is derived from an EMBL/GenBank/DDBJ whole genome shotgun (WGS) entry which is preliminary data.</text>
</comment>
<organism evidence="2 3">
    <name type="scientific">Microvirga flocculans</name>
    <dbReference type="NCBI Taxonomy" id="217168"/>
    <lineage>
        <taxon>Bacteria</taxon>
        <taxon>Pseudomonadati</taxon>
        <taxon>Pseudomonadota</taxon>
        <taxon>Alphaproteobacteria</taxon>
        <taxon>Hyphomicrobiales</taxon>
        <taxon>Methylobacteriaceae</taxon>
        <taxon>Microvirga</taxon>
    </lineage>
</organism>